<accession>A0A067FTV9</accession>
<dbReference type="GO" id="GO:0006457">
    <property type="term" value="P:protein folding"/>
    <property type="evidence" value="ECO:0000318"/>
    <property type="project" value="GO_Central"/>
</dbReference>
<evidence type="ECO:0000256" key="2">
    <source>
        <dbReference type="ARBA" id="ARBA00007365"/>
    </source>
</evidence>
<proteinExistence type="inferred from homology"/>
<dbReference type="GO" id="GO:0005737">
    <property type="term" value="C:cytoplasm"/>
    <property type="evidence" value="ECO:0000318"/>
    <property type="project" value="GO_Central"/>
</dbReference>
<evidence type="ECO:0000256" key="3">
    <source>
        <dbReference type="ARBA" id="ARBA00023110"/>
    </source>
</evidence>
<dbReference type="PROSITE" id="PS50072">
    <property type="entry name" value="CSA_PPIASE_2"/>
    <property type="match status" value="1"/>
</dbReference>
<dbReference type="InterPro" id="IPR002130">
    <property type="entry name" value="Cyclophilin-type_PPIase_dom"/>
</dbReference>
<dbReference type="PROSITE" id="PS00170">
    <property type="entry name" value="CSA_PPIASE_1"/>
    <property type="match status" value="1"/>
</dbReference>
<dbReference type="Gene3D" id="2.40.100.10">
    <property type="entry name" value="Cyclophilin-like"/>
    <property type="match status" value="1"/>
</dbReference>
<keyword evidence="5" id="KW-0732">Signal</keyword>
<dbReference type="PIRSF" id="PIRSF001467">
    <property type="entry name" value="Peptidylpro_ismrse"/>
    <property type="match status" value="1"/>
</dbReference>
<evidence type="ECO:0000313" key="7">
    <source>
        <dbReference type="EMBL" id="KDO66887.1"/>
    </source>
</evidence>
<dbReference type="EC" id="5.2.1.8" evidence="5"/>
<dbReference type="Pfam" id="PF00160">
    <property type="entry name" value="Pro_isomerase"/>
    <property type="match status" value="1"/>
</dbReference>
<dbReference type="eggNOG" id="KOG0865">
    <property type="taxonomic scope" value="Eukaryota"/>
</dbReference>
<protein>
    <recommendedName>
        <fullName evidence="5">Peptidyl-prolyl cis-trans isomerase</fullName>
        <shortName evidence="5">PPIase</shortName>
        <ecNumber evidence="5">5.2.1.8</ecNumber>
    </recommendedName>
</protein>
<dbReference type="GO" id="GO:0003755">
    <property type="term" value="F:peptidyl-prolyl cis-trans isomerase activity"/>
    <property type="evidence" value="ECO:0000318"/>
    <property type="project" value="GO_Central"/>
</dbReference>
<dbReference type="PaxDb" id="2711-XP_006488528.1"/>
<evidence type="ECO:0000256" key="5">
    <source>
        <dbReference type="RuleBase" id="RU363019"/>
    </source>
</evidence>
<dbReference type="PANTHER" id="PTHR11071:SF562">
    <property type="entry name" value="PEPTIDYL-PROLYL CIS-TRANS ISOMERASE CYP19-4"/>
    <property type="match status" value="1"/>
</dbReference>
<feature type="signal peptide" evidence="5">
    <location>
        <begin position="1"/>
        <end position="26"/>
    </location>
</feature>
<dbReference type="GO" id="GO:0016018">
    <property type="term" value="F:cyclosporin A binding"/>
    <property type="evidence" value="ECO:0000318"/>
    <property type="project" value="GO_Central"/>
</dbReference>
<organism evidence="7 8">
    <name type="scientific">Citrus sinensis</name>
    <name type="common">Sweet orange</name>
    <name type="synonym">Citrus aurantium var. sinensis</name>
    <dbReference type="NCBI Taxonomy" id="2711"/>
    <lineage>
        <taxon>Eukaryota</taxon>
        <taxon>Viridiplantae</taxon>
        <taxon>Streptophyta</taxon>
        <taxon>Embryophyta</taxon>
        <taxon>Tracheophyta</taxon>
        <taxon>Spermatophyta</taxon>
        <taxon>Magnoliopsida</taxon>
        <taxon>eudicotyledons</taxon>
        <taxon>Gunneridae</taxon>
        <taxon>Pentapetalae</taxon>
        <taxon>rosids</taxon>
        <taxon>malvids</taxon>
        <taxon>Sapindales</taxon>
        <taxon>Rutaceae</taxon>
        <taxon>Aurantioideae</taxon>
        <taxon>Citrus</taxon>
    </lineage>
</organism>
<comment type="similarity">
    <text evidence="2 5">Belongs to the cyclophilin-type PPIase family.</text>
</comment>
<dbReference type="InterPro" id="IPR024936">
    <property type="entry name" value="Cyclophilin-type_PPIase"/>
</dbReference>
<feature type="chain" id="PRO_5006512148" description="Peptidyl-prolyl cis-trans isomerase" evidence="5">
    <location>
        <begin position="27"/>
        <end position="207"/>
    </location>
</feature>
<dbReference type="EMBL" id="KK784898">
    <property type="protein sequence ID" value="KDO66887.1"/>
    <property type="molecule type" value="Genomic_DNA"/>
</dbReference>
<dbReference type="InterPro" id="IPR020892">
    <property type="entry name" value="Cyclophilin-type_PPIase_CS"/>
</dbReference>
<dbReference type="STRING" id="2711.A0A067FTV9"/>
<evidence type="ECO:0000256" key="1">
    <source>
        <dbReference type="ARBA" id="ARBA00000971"/>
    </source>
</evidence>
<dbReference type="Proteomes" id="UP000027120">
    <property type="component" value="Unassembled WGS sequence"/>
</dbReference>
<dbReference type="PRINTS" id="PR00153">
    <property type="entry name" value="CSAPPISMRASE"/>
</dbReference>
<feature type="domain" description="PPIase cyclophilin-type" evidence="6">
    <location>
        <begin position="41"/>
        <end position="204"/>
    </location>
</feature>
<evidence type="ECO:0000259" key="6">
    <source>
        <dbReference type="PROSITE" id="PS50072"/>
    </source>
</evidence>
<keyword evidence="3 5" id="KW-0697">Rotamase</keyword>
<dbReference type="PANTHER" id="PTHR11071">
    <property type="entry name" value="PEPTIDYL-PROLYL CIS-TRANS ISOMERASE"/>
    <property type="match status" value="1"/>
</dbReference>
<evidence type="ECO:0000313" key="8">
    <source>
        <dbReference type="Proteomes" id="UP000027120"/>
    </source>
</evidence>
<dbReference type="SMR" id="A0A067FTV9"/>
<reference evidence="7 8" key="1">
    <citation type="submission" date="2014-04" db="EMBL/GenBank/DDBJ databases">
        <authorList>
            <consortium name="International Citrus Genome Consortium"/>
            <person name="Gmitter F."/>
            <person name="Chen C."/>
            <person name="Farmerie W."/>
            <person name="Harkins T."/>
            <person name="Desany B."/>
            <person name="Mohiuddin M."/>
            <person name="Kodira C."/>
            <person name="Borodovsky M."/>
            <person name="Lomsadze A."/>
            <person name="Burns P."/>
            <person name="Jenkins J."/>
            <person name="Prochnik S."/>
            <person name="Shu S."/>
            <person name="Chapman J."/>
            <person name="Pitluck S."/>
            <person name="Schmutz J."/>
            <person name="Rokhsar D."/>
        </authorList>
    </citation>
    <scope>NUCLEOTIDE SEQUENCE</scope>
</reference>
<dbReference type="AlphaFoldDB" id="A0A067FTV9"/>
<keyword evidence="8" id="KW-1185">Reference proteome</keyword>
<dbReference type="InterPro" id="IPR029000">
    <property type="entry name" value="Cyclophilin-like_dom_sf"/>
</dbReference>
<dbReference type="FunFam" id="2.40.100.10:FF:000002">
    <property type="entry name" value="Peptidyl-prolyl cis-trans isomerase"/>
    <property type="match status" value="1"/>
</dbReference>
<dbReference type="SUPFAM" id="SSF50891">
    <property type="entry name" value="Cyclophilin-like"/>
    <property type="match status" value="1"/>
</dbReference>
<comment type="function">
    <text evidence="5">PPIases accelerate the folding of proteins. It catalyzes the cis-trans isomerization of proline imidic peptide bonds in oligopeptides.</text>
</comment>
<comment type="catalytic activity">
    <reaction evidence="1 5">
        <text>[protein]-peptidylproline (omega=180) = [protein]-peptidylproline (omega=0)</text>
        <dbReference type="Rhea" id="RHEA:16237"/>
        <dbReference type="Rhea" id="RHEA-COMP:10747"/>
        <dbReference type="Rhea" id="RHEA-COMP:10748"/>
        <dbReference type="ChEBI" id="CHEBI:83833"/>
        <dbReference type="ChEBI" id="CHEBI:83834"/>
        <dbReference type="EC" id="5.2.1.8"/>
    </reaction>
</comment>
<evidence type="ECO:0000256" key="4">
    <source>
        <dbReference type="ARBA" id="ARBA00023235"/>
    </source>
</evidence>
<gene>
    <name evidence="7" type="ORF">CISIN_1g028574mg</name>
</gene>
<keyword evidence="4 5" id="KW-0413">Isomerase</keyword>
<sequence length="207" mass="22256">MASTNLLPLTMLWAIVLLATFSSIQAKKSDQNLKEITNKVYFDVEIAGKPAGRIVMGLFGKAVPKTAENFRALCTGEKGIGKSGKPLHYKGSTFHRIIPSFMLQGGDFTLGDGRGGESIYGEKFPDENFKLKHTGPGLLSMANAGPDTNGSQFFITTVTTSWLDGRHVVFGKVLSGMDVVYKVEAEGRQNGTPKSKVVVADSGELPL</sequence>
<name>A0A067FTV9_CITSI</name>
<dbReference type="CDD" id="cd01926">
    <property type="entry name" value="cyclophilin_ABH_like"/>
    <property type="match status" value="1"/>
</dbReference>